<organism evidence="1 2">
    <name type="scientific">Fusarium keratoplasticum</name>
    <dbReference type="NCBI Taxonomy" id="1328300"/>
    <lineage>
        <taxon>Eukaryota</taxon>
        <taxon>Fungi</taxon>
        <taxon>Dikarya</taxon>
        <taxon>Ascomycota</taxon>
        <taxon>Pezizomycotina</taxon>
        <taxon>Sordariomycetes</taxon>
        <taxon>Hypocreomycetidae</taxon>
        <taxon>Hypocreales</taxon>
        <taxon>Nectriaceae</taxon>
        <taxon>Fusarium</taxon>
        <taxon>Fusarium solani species complex</taxon>
    </lineage>
</organism>
<reference evidence="1" key="1">
    <citation type="submission" date="2022-06" db="EMBL/GenBank/DDBJ databases">
        <title>Fusarium solani species complex genomes reveal bases of compartmentalisation and animal pathogenesis.</title>
        <authorList>
            <person name="Tsai I.J."/>
        </authorList>
    </citation>
    <scope>NUCLEOTIDE SEQUENCE</scope>
    <source>
        <strain evidence="1">Fu6.1</strain>
    </source>
</reference>
<keyword evidence="2" id="KW-1185">Reference proteome</keyword>
<sequence length="351" mass="38170">MLRWTMAPAFRFLLAVSVAIFRFRVTFICPYSSPRAIVVSSHKSLTSYNPIFGQLHRHRSNNFFSLFNIYIDIVLAQSLNIQTNVASASSDDKRPSVLMIRSGSTIQRLPPQKATDPDLLAIRAKLLNALAVKTSTLVTPRSSRAASPSATPRLRSRRPVHSPSPRVVVGPKAINLLPVELASLRLSSPLIVSSPSRLKIARKIQAIIPNLDTRILSSAVITVPTRISGRDCVISVGSGSAVTLARAVSLRKGIPHICIPTTFSGSEMIPESSTPVPRERGGSEGSNSRAAREIARESKTLPAVIIYDDDLTTSSSTRFSAPSDEDIMEDRAEPHPKSEDACWSYINLPGV</sequence>
<dbReference type="Proteomes" id="UP001065298">
    <property type="component" value="Chromosome 9"/>
</dbReference>
<gene>
    <name evidence="1" type="ORF">NCS57_01108000</name>
</gene>
<dbReference type="EMBL" id="CM046511">
    <property type="protein sequence ID" value="KAI8657300.1"/>
    <property type="molecule type" value="Genomic_DNA"/>
</dbReference>
<comment type="caution">
    <text evidence="1">The sequence shown here is derived from an EMBL/GenBank/DDBJ whole genome shotgun (WGS) entry which is preliminary data.</text>
</comment>
<evidence type="ECO:0000313" key="1">
    <source>
        <dbReference type="EMBL" id="KAI8657300.1"/>
    </source>
</evidence>
<protein>
    <submittedName>
        <fullName evidence="1">Fe-ADH domain-containing protein</fullName>
    </submittedName>
</protein>
<accession>A0ACC0QM25</accession>
<proteinExistence type="predicted"/>
<name>A0ACC0QM25_9HYPO</name>
<evidence type="ECO:0000313" key="2">
    <source>
        <dbReference type="Proteomes" id="UP001065298"/>
    </source>
</evidence>